<evidence type="ECO:0000313" key="1">
    <source>
        <dbReference type="EMBL" id="KAJ3554204.1"/>
    </source>
</evidence>
<evidence type="ECO:0000313" key="2">
    <source>
        <dbReference type="Proteomes" id="UP001148662"/>
    </source>
</evidence>
<protein>
    <submittedName>
        <fullName evidence="1">Uncharacterized protein</fullName>
    </submittedName>
</protein>
<dbReference type="Proteomes" id="UP001148662">
    <property type="component" value="Unassembled WGS sequence"/>
</dbReference>
<accession>A0ACC1T6F5</accession>
<name>A0ACC1T6F5_9APHY</name>
<gene>
    <name evidence="1" type="ORF">NM688_g3231</name>
</gene>
<keyword evidence="2" id="KW-1185">Reference proteome</keyword>
<sequence>MRDPASVVAPKSAKSNVNAQVIDDFWELPQRLRSPEISEAEMEAITVRSTSVRVIYSLAYDTHPDLQSGGASLH</sequence>
<reference evidence="1" key="1">
    <citation type="submission" date="2022-07" db="EMBL/GenBank/DDBJ databases">
        <title>Genome Sequence of Phlebia brevispora.</title>
        <authorList>
            <person name="Buettner E."/>
        </authorList>
    </citation>
    <scope>NUCLEOTIDE SEQUENCE</scope>
    <source>
        <strain evidence="1">MPL23</strain>
    </source>
</reference>
<proteinExistence type="predicted"/>
<organism evidence="1 2">
    <name type="scientific">Phlebia brevispora</name>
    <dbReference type="NCBI Taxonomy" id="194682"/>
    <lineage>
        <taxon>Eukaryota</taxon>
        <taxon>Fungi</taxon>
        <taxon>Dikarya</taxon>
        <taxon>Basidiomycota</taxon>
        <taxon>Agaricomycotina</taxon>
        <taxon>Agaricomycetes</taxon>
        <taxon>Polyporales</taxon>
        <taxon>Meruliaceae</taxon>
        <taxon>Phlebia</taxon>
    </lineage>
</organism>
<comment type="caution">
    <text evidence="1">The sequence shown here is derived from an EMBL/GenBank/DDBJ whole genome shotgun (WGS) entry which is preliminary data.</text>
</comment>
<dbReference type="EMBL" id="JANHOG010000453">
    <property type="protein sequence ID" value="KAJ3554204.1"/>
    <property type="molecule type" value="Genomic_DNA"/>
</dbReference>